<protein>
    <recommendedName>
        <fullName evidence="3">Aprataxin C2HE/C2H2/C2HC zinc finger domain-containing protein</fullName>
    </recommendedName>
</protein>
<keyword evidence="1" id="KW-0175">Coiled coil</keyword>
<dbReference type="InterPro" id="IPR032566">
    <property type="entry name" value="Znf-C2HE"/>
</dbReference>
<reference evidence="4" key="2">
    <citation type="submission" date="2022-10" db="EMBL/GenBank/DDBJ databases">
        <authorList>
            <consortium name="ENA_rothamsted_submissions"/>
            <consortium name="culmorum"/>
            <person name="King R."/>
        </authorList>
    </citation>
    <scope>NUCLEOTIDE SEQUENCE</scope>
</reference>
<dbReference type="Pfam" id="PF16278">
    <property type="entry name" value="zf-C2HE"/>
    <property type="match status" value="1"/>
</dbReference>
<feature type="coiled-coil region" evidence="1">
    <location>
        <begin position="109"/>
        <end position="161"/>
    </location>
</feature>
<feature type="region of interest" description="Disordered" evidence="2">
    <location>
        <begin position="1"/>
        <end position="84"/>
    </location>
</feature>
<dbReference type="Proteomes" id="UP001153714">
    <property type="component" value="Chromosome 21"/>
</dbReference>
<dbReference type="EMBL" id="OU893352">
    <property type="protein sequence ID" value="CAG9790187.1"/>
    <property type="molecule type" value="Genomic_DNA"/>
</dbReference>
<dbReference type="Gene3D" id="3.30.428.10">
    <property type="entry name" value="HIT-like"/>
    <property type="match status" value="1"/>
</dbReference>
<evidence type="ECO:0000313" key="4">
    <source>
        <dbReference type="EMBL" id="CAG9790187.1"/>
    </source>
</evidence>
<evidence type="ECO:0000256" key="1">
    <source>
        <dbReference type="SAM" id="Coils"/>
    </source>
</evidence>
<reference evidence="4" key="1">
    <citation type="submission" date="2021-12" db="EMBL/GenBank/DDBJ databases">
        <authorList>
            <person name="King R."/>
        </authorList>
    </citation>
    <scope>NUCLEOTIDE SEQUENCE</scope>
</reference>
<evidence type="ECO:0000256" key="2">
    <source>
        <dbReference type="SAM" id="MobiDB-lite"/>
    </source>
</evidence>
<evidence type="ECO:0000313" key="5">
    <source>
        <dbReference type="Proteomes" id="UP001153714"/>
    </source>
</evidence>
<evidence type="ECO:0000259" key="3">
    <source>
        <dbReference type="Pfam" id="PF16278"/>
    </source>
</evidence>
<feature type="domain" description="Aprataxin C2HE/C2H2/C2HC zinc finger" evidence="3">
    <location>
        <begin position="957"/>
        <end position="1009"/>
    </location>
</feature>
<dbReference type="InterPro" id="IPR036265">
    <property type="entry name" value="HIT-like_sf"/>
</dbReference>
<gene>
    <name evidence="4" type="ORF">DIATSA_LOCUS7857</name>
</gene>
<organism evidence="4 5">
    <name type="scientific">Diatraea saccharalis</name>
    <name type="common">sugarcane borer</name>
    <dbReference type="NCBI Taxonomy" id="40085"/>
    <lineage>
        <taxon>Eukaryota</taxon>
        <taxon>Metazoa</taxon>
        <taxon>Ecdysozoa</taxon>
        <taxon>Arthropoda</taxon>
        <taxon>Hexapoda</taxon>
        <taxon>Insecta</taxon>
        <taxon>Pterygota</taxon>
        <taxon>Neoptera</taxon>
        <taxon>Endopterygota</taxon>
        <taxon>Lepidoptera</taxon>
        <taxon>Glossata</taxon>
        <taxon>Ditrysia</taxon>
        <taxon>Pyraloidea</taxon>
        <taxon>Crambidae</taxon>
        <taxon>Crambinae</taxon>
        <taxon>Diatraea</taxon>
    </lineage>
</organism>
<feature type="compositionally biased region" description="Basic residues" evidence="2">
    <location>
        <begin position="60"/>
        <end position="72"/>
    </location>
</feature>
<dbReference type="AlphaFoldDB" id="A0A9N9R5W5"/>
<proteinExistence type="predicted"/>
<dbReference type="OrthoDB" id="6375801at2759"/>
<name>A0A9N9R5W5_9NEOP</name>
<dbReference type="PANTHER" id="PTHR46601:SF1">
    <property type="entry name" value="ADF-H DOMAIN-CONTAINING PROTEIN"/>
    <property type="match status" value="1"/>
</dbReference>
<feature type="region of interest" description="Disordered" evidence="2">
    <location>
        <begin position="763"/>
        <end position="782"/>
    </location>
</feature>
<dbReference type="SUPFAM" id="SSF57903">
    <property type="entry name" value="FYVE/PHD zinc finger"/>
    <property type="match status" value="1"/>
</dbReference>
<dbReference type="InterPro" id="IPR011011">
    <property type="entry name" value="Znf_FYVE_PHD"/>
</dbReference>
<dbReference type="PANTHER" id="PTHR46601">
    <property type="entry name" value="ULP_PROTEASE DOMAIN-CONTAINING PROTEIN"/>
    <property type="match status" value="1"/>
</dbReference>
<sequence>MPLSGAEKTRRYREKLKRDRPEEYAAQCQRNLQKIKSKKKKISDMSLEEAKAQRQTWREQKRKSKARNKKCKNSLPNETSNPEIETDAAMKEKNIKRYHNKCRVLVTKCRRYQNLIKELKTRNETYKKRNQRITKRYIEKIAELENINKKMKAREEILESTLKRTYKNSRTHKEKKILRQLVHNAENKTYVSNKLGLICKPKEKKKIFKRPNIPEITNFYLRDDVSRSTAGRKETRTRKKIKKQIRYLSDNLVNLFNKYRKEGGRYGLSTFIKYKPFFVIAPRLNSRDTCLCIKHSNIEFQHDALKKAGALKTRTIRNVLDSISCDIKNYYCMYDKCTICSDLKPFYEQCPDKNVSWFQWKREDHVYTKMEEHKKKEITTKKTAKVIITGNLQELKNNFEKDLHKFKKHYFNMLHQQNQYQIAISNQKDNEVVIVCDFSENYEAKLANEVQSLHFGASKNQITLHTGMVFWRDESQSFCTISESNNHRPAAIWAHLTPIINIIKNKTPNVTILHFYTDGPSSQYRQKNNFYLLTEFTKKLGFDYATWSYFESGHGKSVADGIGGCVKRTLDRKVSQGVDVADAEDAHKILNECLKVTKVFLIKESDIDEITEIFPNTVPPLKGTLQIHQVVTQKDQTTIKFRNISCFCGPVRGQCDCYSPQLHNTITTRKCLSFNKRTNLSQNFDPQPSTSTSIAKKRQSSNKIIYLKEIVEAQISTTTQISNQQQDYNKRAHLPEKVETQHTSIPISKIRKSSNKRVNFTGNVKPQQFTSTPISKNRQSSNNFSKIFEPQKTLHLLPSEHKPSIISPEEQTSPEQSRLSMVFKNNQSYSNDNSGKELLLEIGSLIPSDLDSFNNINIADSEDFEKLVDLNDIEILPMIILPDKKDKTKPEVTDNTINDSNLIKNYSTSKKKGFIECQKCTCTILDRKAKCMACQKWFCEECVDGPIEFDYICEKCFEDIIKELKEKGSIKKISPDLHKKLLATPLQCNQCSIKPKNMPELKDHLKSHYCN</sequence>
<feature type="compositionally biased region" description="Basic and acidic residues" evidence="2">
    <location>
        <begin position="48"/>
        <end position="59"/>
    </location>
</feature>
<accession>A0A9N9R5W5</accession>
<keyword evidence="5" id="KW-1185">Reference proteome</keyword>